<sequence>MLTIKQEKFVQGLLEGLSQRESYKRAYTCDNWTDKAVDENASKLFKNTKVRTRYTELMAQISDKCLYTRTNAINDVLYIKAKAKAEIDKKGLNKVNSDTFLGAVDRLVSLNGLDLATTKNIEMQSYRMQEIITKLRENESDTTKETANMLEELIKNV</sequence>
<reference evidence="1" key="1">
    <citation type="submission" date="2024-03" db="EMBL/GenBank/DDBJ databases">
        <title>Diverse circular DNA viruses in blood, oral, and fecal samples of captive lemurs.</title>
        <authorList>
            <person name="Paietta E.N."/>
            <person name="Kraberger S."/>
            <person name="Lund M.C."/>
            <person name="Custer J.M."/>
            <person name="Vargas K.M."/>
            <person name="Ehmke E.E."/>
            <person name="Yoder A.D."/>
            <person name="Varsani A."/>
        </authorList>
    </citation>
    <scope>NUCLEOTIDE SEQUENCE</scope>
    <source>
        <strain evidence="1">Duke_26_2</strain>
    </source>
</reference>
<organism evidence="1">
    <name type="scientific">Dulem virus 30</name>
    <dbReference type="NCBI Taxonomy" id="3145748"/>
    <lineage>
        <taxon>Viruses</taxon>
        <taxon>Duplodnaviria</taxon>
        <taxon>Heunggongvirae</taxon>
        <taxon>Uroviricota</taxon>
        <taxon>Caudoviricetes</taxon>
    </lineage>
</organism>
<evidence type="ECO:0000313" key="1">
    <source>
        <dbReference type="EMBL" id="XCD06767.1"/>
    </source>
</evidence>
<dbReference type="InterPro" id="IPR038713">
    <property type="entry name" value="Terminase_Gp1_N_sf"/>
</dbReference>
<name>A0AAU8B510_9CAUD</name>
<dbReference type="EMBL" id="PP511706">
    <property type="protein sequence ID" value="XCD06767.1"/>
    <property type="molecule type" value="Genomic_DNA"/>
</dbReference>
<protein>
    <submittedName>
        <fullName evidence="1">Terminase</fullName>
    </submittedName>
</protein>
<accession>A0AAU8B510</accession>
<dbReference type="GO" id="GO:0051276">
    <property type="term" value="P:chromosome organization"/>
    <property type="evidence" value="ECO:0007669"/>
    <property type="project" value="InterPro"/>
</dbReference>
<proteinExistence type="predicted"/>
<dbReference type="Gene3D" id="1.10.10.1400">
    <property type="entry name" value="Terminase, small subunit, N-terminal DNA-binding domain, HTH motif"/>
    <property type="match status" value="1"/>
</dbReference>